<dbReference type="AlphaFoldDB" id="A0A2H5Y4M5"/>
<organism evidence="5 6">
    <name type="scientific">Candidatus Thermoflexus japonica</name>
    <dbReference type="NCBI Taxonomy" id="2035417"/>
    <lineage>
        <taxon>Bacteria</taxon>
        <taxon>Bacillati</taxon>
        <taxon>Chloroflexota</taxon>
        <taxon>Thermoflexia</taxon>
        <taxon>Thermoflexales</taxon>
        <taxon>Thermoflexaceae</taxon>
        <taxon>Thermoflexus</taxon>
    </lineage>
</organism>
<dbReference type="GO" id="GO:0004540">
    <property type="term" value="F:RNA nuclease activity"/>
    <property type="evidence" value="ECO:0007669"/>
    <property type="project" value="InterPro"/>
</dbReference>
<dbReference type="EMBL" id="BEHY01000009">
    <property type="protein sequence ID" value="GBD08390.1"/>
    <property type="molecule type" value="Genomic_DNA"/>
</dbReference>
<proteinExistence type="inferred from homology"/>
<dbReference type="InterPro" id="IPR008201">
    <property type="entry name" value="HepT-like"/>
</dbReference>
<dbReference type="InterPro" id="IPR052379">
    <property type="entry name" value="Type_VII_TA_RNase"/>
</dbReference>
<keyword evidence="1" id="KW-1277">Toxin-antitoxin system</keyword>
<sequence>MKPDPERVARLSAEILERLEKLEAYTAVEFADFEADERTILAVKMLLVEAVEGAAALCNHIMARVFRHAPGGFVLCFDMLADRLGWEDEFRQRLRRLARFRNERIHEDREVTPAQIYRMAREEAGALEEMVRRLQAWLQPRLTSG</sequence>
<dbReference type="PANTHER" id="PTHR33397">
    <property type="entry name" value="UPF0331 PROTEIN YUTE"/>
    <property type="match status" value="1"/>
</dbReference>
<evidence type="ECO:0000256" key="2">
    <source>
        <dbReference type="ARBA" id="ARBA00022722"/>
    </source>
</evidence>
<evidence type="ECO:0000256" key="1">
    <source>
        <dbReference type="ARBA" id="ARBA00022649"/>
    </source>
</evidence>
<protein>
    <recommendedName>
        <fullName evidence="7">DUF86 domain-containing protein</fullName>
    </recommendedName>
</protein>
<keyword evidence="3" id="KW-0378">Hydrolase</keyword>
<evidence type="ECO:0008006" key="7">
    <source>
        <dbReference type="Google" id="ProtNLM"/>
    </source>
</evidence>
<evidence type="ECO:0000256" key="3">
    <source>
        <dbReference type="ARBA" id="ARBA00022801"/>
    </source>
</evidence>
<gene>
    <name evidence="5" type="ORF">HRbin22_00630</name>
</gene>
<keyword evidence="2" id="KW-0540">Nuclease</keyword>
<dbReference type="InterPro" id="IPR037038">
    <property type="entry name" value="HepT-like_sf"/>
</dbReference>
<dbReference type="GO" id="GO:0016787">
    <property type="term" value="F:hydrolase activity"/>
    <property type="evidence" value="ECO:0007669"/>
    <property type="project" value="UniProtKB-KW"/>
</dbReference>
<dbReference type="Proteomes" id="UP000236642">
    <property type="component" value="Unassembled WGS sequence"/>
</dbReference>
<comment type="similarity">
    <text evidence="4">Belongs to the HepT RNase toxin family.</text>
</comment>
<evidence type="ECO:0000313" key="5">
    <source>
        <dbReference type="EMBL" id="GBD08390.1"/>
    </source>
</evidence>
<dbReference type="PANTHER" id="PTHR33397:SF5">
    <property type="entry name" value="RNASE YUTE-RELATED"/>
    <property type="match status" value="1"/>
</dbReference>
<dbReference type="GO" id="GO:0110001">
    <property type="term" value="C:toxin-antitoxin complex"/>
    <property type="evidence" value="ECO:0007669"/>
    <property type="project" value="InterPro"/>
</dbReference>
<evidence type="ECO:0000313" key="6">
    <source>
        <dbReference type="Proteomes" id="UP000236642"/>
    </source>
</evidence>
<accession>A0A2H5Y4M5</accession>
<reference evidence="6" key="1">
    <citation type="submission" date="2017-09" db="EMBL/GenBank/DDBJ databases">
        <title>Metaegenomics of thermophilic ammonia-oxidizing enrichment culture.</title>
        <authorList>
            <person name="Kato S."/>
            <person name="Suzuki K."/>
        </authorList>
    </citation>
    <scope>NUCLEOTIDE SEQUENCE [LARGE SCALE GENOMIC DNA]</scope>
</reference>
<dbReference type="Gene3D" id="1.20.120.580">
    <property type="entry name" value="bsu32300-like"/>
    <property type="match status" value="1"/>
</dbReference>
<dbReference type="Pfam" id="PF01934">
    <property type="entry name" value="HepT-like"/>
    <property type="match status" value="1"/>
</dbReference>
<comment type="caution">
    <text evidence="5">The sequence shown here is derived from an EMBL/GenBank/DDBJ whole genome shotgun (WGS) entry which is preliminary data.</text>
</comment>
<evidence type="ECO:0000256" key="4">
    <source>
        <dbReference type="ARBA" id="ARBA00024207"/>
    </source>
</evidence>
<name>A0A2H5Y4M5_9CHLR</name>